<dbReference type="Gene3D" id="2.115.10.20">
    <property type="entry name" value="Glycosyl hydrolase domain, family 43"/>
    <property type="match status" value="1"/>
</dbReference>
<evidence type="ECO:0000256" key="1">
    <source>
        <dbReference type="ARBA" id="ARBA00009865"/>
    </source>
</evidence>
<feature type="active site" description="Proton donor" evidence="6">
    <location>
        <position position="209"/>
    </location>
</feature>
<evidence type="ECO:0000256" key="3">
    <source>
        <dbReference type="ARBA" id="ARBA00022801"/>
    </source>
</evidence>
<keyword evidence="2" id="KW-0624">Polysaccharide degradation</keyword>
<evidence type="ECO:0000256" key="2">
    <source>
        <dbReference type="ARBA" id="ARBA00022651"/>
    </source>
</evidence>
<keyword evidence="4" id="KW-0119">Carbohydrate metabolism</keyword>
<accession>A0A1H9MP41</accession>
<feature type="active site" description="Proton acceptor" evidence="6">
    <location>
        <position position="40"/>
    </location>
</feature>
<organism evidence="9 10">
    <name type="scientific">Pedobacter rhizosphaerae</name>
    <dbReference type="NCBI Taxonomy" id="390241"/>
    <lineage>
        <taxon>Bacteria</taxon>
        <taxon>Pseudomonadati</taxon>
        <taxon>Bacteroidota</taxon>
        <taxon>Sphingobacteriia</taxon>
        <taxon>Sphingobacteriales</taxon>
        <taxon>Sphingobacteriaceae</taxon>
        <taxon>Pedobacter</taxon>
    </lineage>
</organism>
<name>A0A1H9MP41_9SPHI</name>
<comment type="similarity">
    <text evidence="1 8">Belongs to the glycosyl hydrolase 43 family.</text>
</comment>
<dbReference type="STRING" id="390241.SAMN04488023_10651"/>
<dbReference type="GO" id="GO:0045493">
    <property type="term" value="P:xylan catabolic process"/>
    <property type="evidence" value="ECO:0007669"/>
    <property type="project" value="UniProtKB-KW"/>
</dbReference>
<dbReference type="RefSeq" id="WP_245738595.1">
    <property type="nucleotide sequence ID" value="NZ_FOGG01000006.1"/>
</dbReference>
<dbReference type="InterPro" id="IPR052176">
    <property type="entry name" value="Glycosyl_Hydrlase_43_Enz"/>
</dbReference>
<dbReference type="PANTHER" id="PTHR43772:SF2">
    <property type="entry name" value="PUTATIVE (AFU_ORTHOLOGUE AFUA_2G04480)-RELATED"/>
    <property type="match status" value="1"/>
</dbReference>
<dbReference type="InterPro" id="IPR006710">
    <property type="entry name" value="Glyco_hydro_43"/>
</dbReference>
<keyword evidence="10" id="KW-1185">Reference proteome</keyword>
<keyword evidence="3 8" id="KW-0378">Hydrolase</keyword>
<dbReference type="PANTHER" id="PTHR43772">
    <property type="entry name" value="ENDO-1,4-BETA-XYLANASE"/>
    <property type="match status" value="1"/>
</dbReference>
<evidence type="ECO:0000256" key="8">
    <source>
        <dbReference type="RuleBase" id="RU361187"/>
    </source>
</evidence>
<dbReference type="InterPro" id="IPR023296">
    <property type="entry name" value="Glyco_hydro_beta-prop_sf"/>
</dbReference>
<feature type="site" description="Important for catalytic activity, responsible for pKa modulation of the active site Glu and correct orientation of both the proton donor and substrate" evidence="7">
    <location>
        <position position="146"/>
    </location>
</feature>
<evidence type="ECO:0000256" key="5">
    <source>
        <dbReference type="ARBA" id="ARBA00023295"/>
    </source>
</evidence>
<proteinExistence type="inferred from homology"/>
<evidence type="ECO:0000313" key="10">
    <source>
        <dbReference type="Proteomes" id="UP000199572"/>
    </source>
</evidence>
<dbReference type="GO" id="GO:0004553">
    <property type="term" value="F:hydrolase activity, hydrolyzing O-glycosyl compounds"/>
    <property type="evidence" value="ECO:0007669"/>
    <property type="project" value="InterPro"/>
</dbReference>
<evidence type="ECO:0000256" key="4">
    <source>
        <dbReference type="ARBA" id="ARBA00023277"/>
    </source>
</evidence>
<gene>
    <name evidence="9" type="ORF">SAMN04488023_10651</name>
</gene>
<dbReference type="CDD" id="cd08991">
    <property type="entry name" value="GH43_HoAraf43-like"/>
    <property type="match status" value="1"/>
</dbReference>
<evidence type="ECO:0000313" key="9">
    <source>
        <dbReference type="EMBL" id="SER24903.1"/>
    </source>
</evidence>
<dbReference type="SUPFAM" id="SSF75005">
    <property type="entry name" value="Arabinanase/levansucrase/invertase"/>
    <property type="match status" value="1"/>
</dbReference>
<dbReference type="EMBL" id="FOGG01000006">
    <property type="protein sequence ID" value="SER24903.1"/>
    <property type="molecule type" value="Genomic_DNA"/>
</dbReference>
<dbReference type="Pfam" id="PF04616">
    <property type="entry name" value="Glyco_hydro_43"/>
    <property type="match status" value="1"/>
</dbReference>
<sequence>MKKFVVLILALVLCPGWVFSKPVEAPSRIYWATDTIAVADPTIFLDKGIYYLYGTSSDEGFLVYQSTDLKKWTGPVGKNNGGYALAKGQSFGTKGFWAPQVFKRGSKYYMAYTANERIAIAASNSPLGPFTQQELKPLPADGLQIDPFVFKDADGKFYLYHVRLSKGNRIFVAELKADFSAVKEESLKECITATQPWENTQHVDWPVTEGPTVIKKGSLYYLFYSANDFRNIDYAVGYAISSSPYGPWRKVAQHPILSRNNVGFNGTGHGDFFTDKTGQIKYVFHTHRSAKKVSPRLTAIVDVKTTVSHQQELEWQILPKTFKFLIR</sequence>
<keyword evidence="2" id="KW-0858">Xylan degradation</keyword>
<evidence type="ECO:0000256" key="6">
    <source>
        <dbReference type="PIRSR" id="PIRSR606710-1"/>
    </source>
</evidence>
<keyword evidence="5 8" id="KW-0326">Glycosidase</keyword>
<evidence type="ECO:0000256" key="7">
    <source>
        <dbReference type="PIRSR" id="PIRSR606710-2"/>
    </source>
</evidence>
<dbReference type="Proteomes" id="UP000199572">
    <property type="component" value="Unassembled WGS sequence"/>
</dbReference>
<reference evidence="10" key="1">
    <citation type="submission" date="2016-10" db="EMBL/GenBank/DDBJ databases">
        <authorList>
            <person name="Varghese N."/>
            <person name="Submissions S."/>
        </authorList>
    </citation>
    <scope>NUCLEOTIDE SEQUENCE [LARGE SCALE GENOMIC DNA]</scope>
    <source>
        <strain evidence="10">DSM 18610</strain>
    </source>
</reference>
<protein>
    <submittedName>
        <fullName evidence="9">Glycosyl hydrolases family 43</fullName>
    </submittedName>
</protein>
<dbReference type="AlphaFoldDB" id="A0A1H9MP41"/>